<dbReference type="Pfam" id="PF13087">
    <property type="entry name" value="AAA_12"/>
    <property type="match status" value="1"/>
</dbReference>
<dbReference type="SUPFAM" id="SSF52540">
    <property type="entry name" value="P-loop containing nucleoside triphosphate hydrolases"/>
    <property type="match status" value="1"/>
</dbReference>
<dbReference type="Proteomes" id="UP000006791">
    <property type="component" value="Chromosome 1"/>
</dbReference>
<evidence type="ECO:0000259" key="8">
    <source>
        <dbReference type="Pfam" id="PF13086"/>
    </source>
</evidence>
<dbReference type="InterPro" id="IPR041679">
    <property type="entry name" value="DNA2/NAM7-like_C"/>
</dbReference>
<evidence type="ECO:0000256" key="1">
    <source>
        <dbReference type="ARBA" id="ARBA00007913"/>
    </source>
</evidence>
<protein>
    <submittedName>
        <fullName evidence="10">Uncharacterized protein</fullName>
    </submittedName>
</protein>
<dbReference type="GO" id="GO:0005524">
    <property type="term" value="F:ATP binding"/>
    <property type="evidence" value="ECO:0007669"/>
    <property type="project" value="UniProtKB-KW"/>
</dbReference>
<reference evidence="10 11" key="1">
    <citation type="journal article" date="2012" name="Environ. Microbiol.">
        <title>Complete genome of Candidatus Chloracidobacterium thermophilum, a chlorophyll-based photoheterotroph belonging to the phylum Acidobacteria.</title>
        <authorList>
            <person name="Garcia Costas A.M."/>
            <person name="Liu Z."/>
            <person name="Tomsho L.P."/>
            <person name="Schuster S.C."/>
            <person name="Ward D.M."/>
            <person name="Bryant D.A."/>
        </authorList>
    </citation>
    <scope>NUCLEOTIDE SEQUENCE [LARGE SCALE GENOMIC DNA]</scope>
    <source>
        <strain evidence="10 11">B</strain>
    </source>
</reference>
<dbReference type="AlphaFoldDB" id="G2LHE9"/>
<dbReference type="Gene3D" id="3.40.50.300">
    <property type="entry name" value="P-loop containing nucleotide triphosphate hydrolases"/>
    <property type="match status" value="3"/>
</dbReference>
<dbReference type="PANTHER" id="PTHR43788:SF8">
    <property type="entry name" value="DNA-BINDING PROTEIN SMUBP-2"/>
    <property type="match status" value="1"/>
</dbReference>
<dbReference type="InterPro" id="IPR050534">
    <property type="entry name" value="Coronavir_polyprotein_1ab"/>
</dbReference>
<feature type="coiled-coil region" evidence="6">
    <location>
        <begin position="547"/>
        <end position="598"/>
    </location>
</feature>
<evidence type="ECO:0000256" key="6">
    <source>
        <dbReference type="SAM" id="Coils"/>
    </source>
</evidence>
<gene>
    <name evidence="10" type="ordered locus">Cabther_A1462</name>
</gene>
<dbReference type="GO" id="GO:0003678">
    <property type="term" value="F:DNA helicase activity"/>
    <property type="evidence" value="ECO:0007669"/>
    <property type="project" value="UniProtKB-ARBA"/>
</dbReference>
<dbReference type="InterPro" id="IPR041677">
    <property type="entry name" value="DNA2/NAM7_AAA_11"/>
</dbReference>
<evidence type="ECO:0000256" key="5">
    <source>
        <dbReference type="ARBA" id="ARBA00022840"/>
    </source>
</evidence>
<dbReference type="InterPro" id="IPR047187">
    <property type="entry name" value="SF1_C_Upf1"/>
</dbReference>
<dbReference type="KEGG" id="ctm:Cabther_A1462"/>
<evidence type="ECO:0000259" key="9">
    <source>
        <dbReference type="Pfam" id="PF13087"/>
    </source>
</evidence>
<organism evidence="10 11">
    <name type="scientific">Chloracidobacterium thermophilum (strain B)</name>
    <dbReference type="NCBI Taxonomy" id="981222"/>
    <lineage>
        <taxon>Bacteria</taxon>
        <taxon>Pseudomonadati</taxon>
        <taxon>Acidobacteriota</taxon>
        <taxon>Terriglobia</taxon>
        <taxon>Terriglobales</taxon>
        <taxon>Acidobacteriaceae</taxon>
        <taxon>Chloracidobacterium</taxon>
    </lineage>
</organism>
<feature type="domain" description="DNA2/NAM7 helicase-like C-terminal" evidence="9">
    <location>
        <begin position="966"/>
        <end position="1091"/>
    </location>
</feature>
<keyword evidence="4" id="KW-0347">Helicase</keyword>
<evidence type="ECO:0000313" key="10">
    <source>
        <dbReference type="EMBL" id="AEP12212.1"/>
    </source>
</evidence>
<accession>G2LHE9</accession>
<evidence type="ECO:0000256" key="2">
    <source>
        <dbReference type="ARBA" id="ARBA00022741"/>
    </source>
</evidence>
<dbReference type="EMBL" id="CP002514">
    <property type="protein sequence ID" value="AEP12212.1"/>
    <property type="molecule type" value="Genomic_DNA"/>
</dbReference>
<dbReference type="HOGENOM" id="CLU_004155_0_1_0"/>
<feature type="domain" description="DNA2/NAM7 helicase helicase" evidence="8">
    <location>
        <begin position="817"/>
        <end position="876"/>
    </location>
</feature>
<comment type="similarity">
    <text evidence="1">Belongs to the DNA2/NAM7 helicase family.</text>
</comment>
<proteinExistence type="inferred from homology"/>
<dbReference type="STRING" id="981222.Cabther_A1462"/>
<keyword evidence="11" id="KW-1185">Reference proteome</keyword>
<keyword evidence="3" id="KW-0378">Hydrolase</keyword>
<evidence type="ECO:0000256" key="3">
    <source>
        <dbReference type="ARBA" id="ARBA00022801"/>
    </source>
</evidence>
<evidence type="ECO:0000313" key="11">
    <source>
        <dbReference type="Proteomes" id="UP000006791"/>
    </source>
</evidence>
<evidence type="ECO:0000256" key="7">
    <source>
        <dbReference type="SAM" id="MobiDB-lite"/>
    </source>
</evidence>
<feature type="coiled-coil region" evidence="6">
    <location>
        <begin position="704"/>
        <end position="731"/>
    </location>
</feature>
<dbReference type="GO" id="GO:0016787">
    <property type="term" value="F:hydrolase activity"/>
    <property type="evidence" value="ECO:0007669"/>
    <property type="project" value="UniProtKB-KW"/>
</dbReference>
<evidence type="ECO:0000256" key="4">
    <source>
        <dbReference type="ARBA" id="ARBA00022806"/>
    </source>
</evidence>
<dbReference type="InterPro" id="IPR027417">
    <property type="entry name" value="P-loop_NTPase"/>
</dbReference>
<sequence>MYAKLFRFWQTIEALSPQGADKPDASNRSFPIYRVEDGNLPPWLDSSHLRRPILANKAWRYSLQCGLFDSLKLAELLTTRISQPDDVLNEKLKGGESRLFDLGFDDSGIPIPETFVLSMACWASGQILQFNVDILEQGGQNNLDDVKVYDHVLPINSGYKGFDALSERLIGYVAKQAAVLQKQNQKATKEWLDHLVRFVADKCYFPKHLFSDQPTYIAKCFQVKVEGKTSAGKPQEGNGQPGDKAGDADESSTAQSDDLIGKPGDKAKDVVGSSAAQRNDLINSFYIGDLTLLKKAAETENLGEGLQAFLAPHNIRPINLRTPEGVRTSLEMLSPERMPRGCWPSDHPLVFSQQLAVNEIWRRLAKEPGLFAVNGPPGTGKTTLLRDIVAAVIVERAAHLVEAVRKNRTFRQEQNQKIGDRLIPYYPFGDAVAGTSIVVVSANNGAVENVSLELPSINSVPDRVEGRYFTELATEVLRAQGQKSASAWGLLAARLGNKQNRTTFLDKFWWAEPCGAETKVGQPWSGEGLRWHLNQIKCGSRQPSMSLEDAIERFVQAQHNEKKARQKLIDAADIPKQIQKKQETYDKALLELQRLADEEAESQHLAYEMDKRILLLDTENNKLGSQICEVEERLTKHDNEKPGFLTWLLTLGRSHRDWRKRKEMIVAEHDNLLKKQGLLMQHKRDAEAIRDKARATLAKLARHKASKRAMANNLCKEIRDLQRKLASTKAELGKHWVDQNCDNDAREKSSPWMTEEWRLAREALFLAALDLHRAFIENNADEMITNLNLVSDWLSGKSLPEQMARTALDTLCLVTPVISTAFASVPRMFADIGREGIGWLLIDEAGQALPQHAAGAIWRAKRTIVVGDPNQLEPVITVPSSVEEALADHYKIKKPWWPTMTSVQRMADQATDIGTSLEDPLGDKLWVGCPLRVHRRCDEPMFSISNHIAYGGMMVFGKPPSSASNLPPSCWIDVHGSRNQRHWIEEEGEVVNSLVCLLLKQFGIEREDIFLVSPFKDCARKLSEIGQQFRLDSKKVGTVHTSQGKEADVVILVLGGDPSRPGAKDWAASKPNLLNVAVSRAKKRLYVIGNAAEWKKRCFFKQAVEKLGTKTFQEFVSQVQSGSDKKAP</sequence>
<feature type="region of interest" description="Disordered" evidence="7">
    <location>
        <begin position="228"/>
        <end position="273"/>
    </location>
</feature>
<dbReference type="CDD" id="cd18808">
    <property type="entry name" value="SF1_C_Upf1"/>
    <property type="match status" value="1"/>
</dbReference>
<keyword evidence="2" id="KW-0547">Nucleotide-binding</keyword>
<keyword evidence="5" id="KW-0067">ATP-binding</keyword>
<dbReference type="Pfam" id="PF13086">
    <property type="entry name" value="AAA_11"/>
    <property type="match status" value="1"/>
</dbReference>
<feature type="compositionally biased region" description="Basic and acidic residues" evidence="7">
    <location>
        <begin position="259"/>
        <end position="269"/>
    </location>
</feature>
<dbReference type="PANTHER" id="PTHR43788">
    <property type="entry name" value="DNA2/NAM7 HELICASE FAMILY MEMBER"/>
    <property type="match status" value="1"/>
</dbReference>
<dbReference type="RefSeq" id="WP_014099949.1">
    <property type="nucleotide sequence ID" value="NC_016024.1"/>
</dbReference>
<name>G2LHE9_CHLTF</name>
<keyword evidence="6" id="KW-0175">Coiled coil</keyword>